<dbReference type="InterPro" id="IPR038670">
    <property type="entry name" value="HslJ-like_sf"/>
</dbReference>
<dbReference type="PANTHER" id="PTHR35535">
    <property type="entry name" value="HEAT SHOCK PROTEIN HSLJ"/>
    <property type="match status" value="1"/>
</dbReference>
<comment type="caution">
    <text evidence="3">The sequence shown here is derived from an EMBL/GenBank/DDBJ whole genome shotgun (WGS) entry which is preliminary data.</text>
</comment>
<sequence length="144" mass="14793">MSVRTHAVVPDASTHDPAGDGQGQGPRDEPARLASLTFDGDGQVFGTGGVNRLRGTWSIDGDRLAFGPIASTLMAGPPAAMRQEAELLRLLGEGLVLRTAGGSPHGVADPLLDRAAGTPAPVVELVAPTGERLVLTRVDAAARR</sequence>
<feature type="region of interest" description="Disordered" evidence="1">
    <location>
        <begin position="1"/>
        <end position="32"/>
    </location>
</feature>
<name>A0A510UR27_9CELL</name>
<accession>A0A510UR27</accession>
<evidence type="ECO:0000313" key="4">
    <source>
        <dbReference type="Proteomes" id="UP000321386"/>
    </source>
</evidence>
<gene>
    <name evidence="3" type="ORF">CPE01_08470</name>
</gene>
<evidence type="ECO:0000256" key="1">
    <source>
        <dbReference type="SAM" id="MobiDB-lite"/>
    </source>
</evidence>
<dbReference type="PANTHER" id="PTHR35535:SF1">
    <property type="entry name" value="HEAT SHOCK PROTEIN HSLJ"/>
    <property type="match status" value="1"/>
</dbReference>
<dbReference type="InterPro" id="IPR053147">
    <property type="entry name" value="Hsp_HslJ-like"/>
</dbReference>
<dbReference type="AlphaFoldDB" id="A0A510UR27"/>
<dbReference type="Pfam" id="PF03724">
    <property type="entry name" value="META"/>
    <property type="match status" value="1"/>
</dbReference>
<keyword evidence="4" id="KW-1185">Reference proteome</keyword>
<reference evidence="3 4" key="1">
    <citation type="submission" date="2019-07" db="EMBL/GenBank/DDBJ databases">
        <title>Whole genome shotgun sequence of Cellulomonas persica NBRC 101101.</title>
        <authorList>
            <person name="Hosoyama A."/>
            <person name="Uohara A."/>
            <person name="Ohji S."/>
            <person name="Ichikawa N."/>
        </authorList>
    </citation>
    <scope>NUCLEOTIDE SEQUENCE [LARGE SCALE GENOMIC DNA]</scope>
    <source>
        <strain evidence="3 4">NBRC 101101</strain>
    </source>
</reference>
<feature type="domain" description="DUF306" evidence="2">
    <location>
        <begin position="30"/>
        <end position="94"/>
    </location>
</feature>
<dbReference type="Gene3D" id="2.40.128.270">
    <property type="match status" value="1"/>
</dbReference>
<evidence type="ECO:0000313" key="3">
    <source>
        <dbReference type="EMBL" id="GEK17114.1"/>
    </source>
</evidence>
<proteinExistence type="predicted"/>
<evidence type="ECO:0000259" key="2">
    <source>
        <dbReference type="Pfam" id="PF03724"/>
    </source>
</evidence>
<dbReference type="Proteomes" id="UP000321386">
    <property type="component" value="Unassembled WGS sequence"/>
</dbReference>
<dbReference type="EMBL" id="BJUA01000003">
    <property type="protein sequence ID" value="GEK17114.1"/>
    <property type="molecule type" value="Genomic_DNA"/>
</dbReference>
<dbReference type="InterPro" id="IPR005184">
    <property type="entry name" value="DUF306_Meta_HslJ"/>
</dbReference>
<protein>
    <recommendedName>
        <fullName evidence="2">DUF306 domain-containing protein</fullName>
    </recommendedName>
</protein>
<organism evidence="3 4">
    <name type="scientific">Cellulomonas persica</name>
    <dbReference type="NCBI Taxonomy" id="76861"/>
    <lineage>
        <taxon>Bacteria</taxon>
        <taxon>Bacillati</taxon>
        <taxon>Actinomycetota</taxon>
        <taxon>Actinomycetes</taxon>
        <taxon>Micrococcales</taxon>
        <taxon>Cellulomonadaceae</taxon>
        <taxon>Cellulomonas</taxon>
    </lineage>
</organism>